<evidence type="ECO:0000313" key="1">
    <source>
        <dbReference type="EMBL" id="KAF8898270.1"/>
    </source>
</evidence>
<name>A0A9P5TMS8_GYMJU</name>
<evidence type="ECO:0000313" key="2">
    <source>
        <dbReference type="Proteomes" id="UP000724874"/>
    </source>
</evidence>
<dbReference type="Proteomes" id="UP000724874">
    <property type="component" value="Unassembled WGS sequence"/>
</dbReference>
<gene>
    <name evidence="1" type="ORF">CPB84DRAFT_1780768</name>
</gene>
<dbReference type="AlphaFoldDB" id="A0A9P5TMS8"/>
<sequence length="69" mass="8170">MDVPPASRYSRYIKKICKSTTRVCVKRMNKNQVESQPFHDEIFKPLPPMLECIKGQAFKNREHAYQLSR</sequence>
<protein>
    <submittedName>
        <fullName evidence="1">Uncharacterized protein</fullName>
    </submittedName>
</protein>
<proteinExistence type="predicted"/>
<accession>A0A9P5TMS8</accession>
<dbReference type="EMBL" id="JADNYJ010000054">
    <property type="protein sequence ID" value="KAF8898270.1"/>
    <property type="molecule type" value="Genomic_DNA"/>
</dbReference>
<reference evidence="1" key="1">
    <citation type="submission" date="2020-11" db="EMBL/GenBank/DDBJ databases">
        <authorList>
            <consortium name="DOE Joint Genome Institute"/>
            <person name="Ahrendt S."/>
            <person name="Riley R."/>
            <person name="Andreopoulos W."/>
            <person name="LaButti K."/>
            <person name="Pangilinan J."/>
            <person name="Ruiz-duenas F.J."/>
            <person name="Barrasa J.M."/>
            <person name="Sanchez-Garcia M."/>
            <person name="Camarero S."/>
            <person name="Miyauchi S."/>
            <person name="Serrano A."/>
            <person name="Linde D."/>
            <person name="Babiker R."/>
            <person name="Drula E."/>
            <person name="Ayuso-Fernandez I."/>
            <person name="Pacheco R."/>
            <person name="Padilla G."/>
            <person name="Ferreira P."/>
            <person name="Barriuso J."/>
            <person name="Kellner H."/>
            <person name="Castanera R."/>
            <person name="Alfaro M."/>
            <person name="Ramirez L."/>
            <person name="Pisabarro A.G."/>
            <person name="Kuo A."/>
            <person name="Tritt A."/>
            <person name="Lipzen A."/>
            <person name="He G."/>
            <person name="Yan M."/>
            <person name="Ng V."/>
            <person name="Cullen D."/>
            <person name="Martin F."/>
            <person name="Rosso M.-N."/>
            <person name="Henrissat B."/>
            <person name="Hibbett D."/>
            <person name="Martinez A.T."/>
            <person name="Grigoriev I.V."/>
        </authorList>
    </citation>
    <scope>NUCLEOTIDE SEQUENCE</scope>
    <source>
        <strain evidence="1">AH 44721</strain>
    </source>
</reference>
<comment type="caution">
    <text evidence="1">The sequence shown here is derived from an EMBL/GenBank/DDBJ whole genome shotgun (WGS) entry which is preliminary data.</text>
</comment>
<organism evidence="1 2">
    <name type="scientific">Gymnopilus junonius</name>
    <name type="common">Spectacular rustgill mushroom</name>
    <name type="synonym">Gymnopilus spectabilis subsp. junonius</name>
    <dbReference type="NCBI Taxonomy" id="109634"/>
    <lineage>
        <taxon>Eukaryota</taxon>
        <taxon>Fungi</taxon>
        <taxon>Dikarya</taxon>
        <taxon>Basidiomycota</taxon>
        <taxon>Agaricomycotina</taxon>
        <taxon>Agaricomycetes</taxon>
        <taxon>Agaricomycetidae</taxon>
        <taxon>Agaricales</taxon>
        <taxon>Agaricineae</taxon>
        <taxon>Hymenogastraceae</taxon>
        <taxon>Gymnopilus</taxon>
    </lineage>
</organism>
<keyword evidence="2" id="KW-1185">Reference proteome</keyword>